<keyword evidence="5" id="KW-0249">Electron transport</keyword>
<dbReference type="InterPro" id="IPR012675">
    <property type="entry name" value="Beta-grasp_dom_sf"/>
</dbReference>
<evidence type="ECO:0000259" key="9">
    <source>
        <dbReference type="PROSITE" id="PS51085"/>
    </source>
</evidence>
<reference evidence="10" key="1">
    <citation type="submission" date="2018-05" db="EMBL/GenBank/DDBJ databases">
        <authorList>
            <person name="Lanie J.A."/>
            <person name="Ng W.-L."/>
            <person name="Kazmierczak K.M."/>
            <person name="Andrzejewski T.M."/>
            <person name="Davidsen T.M."/>
            <person name="Wayne K.J."/>
            <person name="Tettelin H."/>
            <person name="Glass J.I."/>
            <person name="Rusch D."/>
            <person name="Podicherti R."/>
            <person name="Tsui H.-C.T."/>
            <person name="Winkler M.E."/>
        </authorList>
    </citation>
    <scope>NUCLEOTIDE SEQUENCE</scope>
</reference>
<dbReference type="PANTHER" id="PTHR43112:SF30">
    <property type="entry name" value="FERREDOXIN-3, CHLOROPLASTIC"/>
    <property type="match status" value="1"/>
</dbReference>
<dbReference type="AlphaFoldDB" id="A0A381QXA4"/>
<keyword evidence="7" id="KW-0411">Iron-sulfur</keyword>
<feature type="domain" description="2Fe-2S ferredoxin-type" evidence="9">
    <location>
        <begin position="6"/>
        <end position="99"/>
    </location>
</feature>
<proteinExistence type="inferred from homology"/>
<accession>A0A381QXA4</accession>
<evidence type="ECO:0000256" key="7">
    <source>
        <dbReference type="ARBA" id="ARBA00023014"/>
    </source>
</evidence>
<dbReference type="InterPro" id="IPR001041">
    <property type="entry name" value="2Fe-2S_ferredoxin-type"/>
</dbReference>
<keyword evidence="3" id="KW-0001">2Fe-2S</keyword>
<evidence type="ECO:0000256" key="6">
    <source>
        <dbReference type="ARBA" id="ARBA00023004"/>
    </source>
</evidence>
<comment type="cofactor">
    <cofactor evidence="8">
        <name>[2Fe-2S] cluster</name>
        <dbReference type="ChEBI" id="CHEBI:190135"/>
    </cofactor>
</comment>
<keyword evidence="4" id="KW-0479">Metal-binding</keyword>
<evidence type="ECO:0000256" key="8">
    <source>
        <dbReference type="ARBA" id="ARBA00034078"/>
    </source>
</evidence>
<dbReference type="GO" id="GO:0046872">
    <property type="term" value="F:metal ion binding"/>
    <property type="evidence" value="ECO:0007669"/>
    <property type="project" value="UniProtKB-KW"/>
</dbReference>
<evidence type="ECO:0000256" key="4">
    <source>
        <dbReference type="ARBA" id="ARBA00022723"/>
    </source>
</evidence>
<dbReference type="PROSITE" id="PS51085">
    <property type="entry name" value="2FE2S_FER_2"/>
    <property type="match status" value="1"/>
</dbReference>
<organism evidence="10">
    <name type="scientific">marine metagenome</name>
    <dbReference type="NCBI Taxonomy" id="408172"/>
    <lineage>
        <taxon>unclassified sequences</taxon>
        <taxon>metagenomes</taxon>
        <taxon>ecological metagenomes</taxon>
    </lineage>
</organism>
<gene>
    <name evidence="10" type="ORF">METZ01_LOCUS36654</name>
</gene>
<dbReference type="PANTHER" id="PTHR43112">
    <property type="entry name" value="FERREDOXIN"/>
    <property type="match status" value="1"/>
</dbReference>
<dbReference type="EMBL" id="UINC01001567">
    <property type="protein sequence ID" value="SUZ83800.1"/>
    <property type="molecule type" value="Genomic_DNA"/>
</dbReference>
<evidence type="ECO:0000256" key="1">
    <source>
        <dbReference type="ARBA" id="ARBA00007874"/>
    </source>
</evidence>
<dbReference type="Pfam" id="PF00111">
    <property type="entry name" value="Fer2"/>
    <property type="match status" value="1"/>
</dbReference>
<dbReference type="InterPro" id="IPR036010">
    <property type="entry name" value="2Fe-2S_ferredoxin-like_sf"/>
</dbReference>
<keyword evidence="2" id="KW-0813">Transport</keyword>
<evidence type="ECO:0000256" key="2">
    <source>
        <dbReference type="ARBA" id="ARBA00022448"/>
    </source>
</evidence>
<dbReference type="CDD" id="cd00207">
    <property type="entry name" value="fer2"/>
    <property type="match status" value="1"/>
</dbReference>
<evidence type="ECO:0000256" key="3">
    <source>
        <dbReference type="ARBA" id="ARBA00022714"/>
    </source>
</evidence>
<dbReference type="PROSITE" id="PS00197">
    <property type="entry name" value="2FE2S_FER_1"/>
    <property type="match status" value="1"/>
</dbReference>
<evidence type="ECO:0000313" key="10">
    <source>
        <dbReference type="EMBL" id="SUZ83800.1"/>
    </source>
</evidence>
<name>A0A381QXA4_9ZZZZ</name>
<dbReference type="SUPFAM" id="SSF54292">
    <property type="entry name" value="2Fe-2S ferredoxin-like"/>
    <property type="match status" value="1"/>
</dbReference>
<dbReference type="GO" id="GO:0051537">
    <property type="term" value="F:2 iron, 2 sulfur cluster binding"/>
    <property type="evidence" value="ECO:0007669"/>
    <property type="project" value="UniProtKB-KW"/>
</dbReference>
<evidence type="ECO:0000256" key="5">
    <source>
        <dbReference type="ARBA" id="ARBA00022982"/>
    </source>
</evidence>
<protein>
    <recommendedName>
        <fullName evidence="9">2Fe-2S ferredoxin-type domain-containing protein</fullName>
    </recommendedName>
</protein>
<dbReference type="InterPro" id="IPR006058">
    <property type="entry name" value="2Fe2S_fd_BS"/>
</dbReference>
<sequence>MPEGSPVIRFYRGSAIIGTAPADSETPLVEIAELAGVTIPTSCTSGNCGTCLVRLVRGTVELPEELPPGLDEDLVADGGILTCCLCPSGSCDIDVIPPL</sequence>
<keyword evidence="6" id="KW-0408">Iron</keyword>
<dbReference type="Gene3D" id="3.10.20.30">
    <property type="match status" value="1"/>
</dbReference>
<comment type="similarity">
    <text evidence="1">Belongs to the 2Fe2S plant-type ferredoxin family.</text>
</comment>